<dbReference type="EMBL" id="MU003785">
    <property type="protein sequence ID" value="KAF2722020.1"/>
    <property type="molecule type" value="Genomic_DNA"/>
</dbReference>
<name>A0A9P4Q9Q0_9PEZI</name>
<feature type="compositionally biased region" description="Basic and acidic residues" evidence="1">
    <location>
        <begin position="54"/>
        <end position="69"/>
    </location>
</feature>
<feature type="region of interest" description="Disordered" evidence="1">
    <location>
        <begin position="49"/>
        <end position="93"/>
    </location>
</feature>
<dbReference type="AlphaFoldDB" id="A0A9P4Q9Q0"/>
<proteinExistence type="predicted"/>
<dbReference type="Proteomes" id="UP000799441">
    <property type="component" value="Unassembled WGS sequence"/>
</dbReference>
<feature type="compositionally biased region" description="Polar residues" evidence="1">
    <location>
        <begin position="70"/>
        <end position="81"/>
    </location>
</feature>
<evidence type="ECO:0000313" key="3">
    <source>
        <dbReference type="Proteomes" id="UP000799441"/>
    </source>
</evidence>
<gene>
    <name evidence="2" type="ORF">K431DRAFT_58691</name>
</gene>
<evidence type="ECO:0000313" key="2">
    <source>
        <dbReference type="EMBL" id="KAF2722020.1"/>
    </source>
</evidence>
<organism evidence="2 3">
    <name type="scientific">Polychaeton citri CBS 116435</name>
    <dbReference type="NCBI Taxonomy" id="1314669"/>
    <lineage>
        <taxon>Eukaryota</taxon>
        <taxon>Fungi</taxon>
        <taxon>Dikarya</taxon>
        <taxon>Ascomycota</taxon>
        <taxon>Pezizomycotina</taxon>
        <taxon>Dothideomycetes</taxon>
        <taxon>Dothideomycetidae</taxon>
        <taxon>Capnodiales</taxon>
        <taxon>Capnodiaceae</taxon>
        <taxon>Polychaeton</taxon>
    </lineage>
</organism>
<evidence type="ECO:0000256" key="1">
    <source>
        <dbReference type="SAM" id="MobiDB-lite"/>
    </source>
</evidence>
<sequence>MSSRKEKSGVGPSPSFSISISLFSIGRQRVVVQCVYGTVHAQHYCIRDGSLGEGRGEEGGEGSWRERSQSFHTPTLSSSSGLHAPQSPAWHWQPVELPPKGASFAFAGHSSLLLDLRSRNERPIVMGAKKEWRKGTRFNSRSTKFAQTECSIKHTSACPKHASWSITPNFPPSPPPLPPLPRKENLASRLSARLSYVLALALAPSEFRRAPSACWASPRSAPVVPGLGHVQMSHGPLG</sequence>
<comment type="caution">
    <text evidence="2">The sequence shown here is derived from an EMBL/GenBank/DDBJ whole genome shotgun (WGS) entry which is preliminary data.</text>
</comment>
<reference evidence="2" key="1">
    <citation type="journal article" date="2020" name="Stud. Mycol.">
        <title>101 Dothideomycetes genomes: a test case for predicting lifestyles and emergence of pathogens.</title>
        <authorList>
            <person name="Haridas S."/>
            <person name="Albert R."/>
            <person name="Binder M."/>
            <person name="Bloem J."/>
            <person name="Labutti K."/>
            <person name="Salamov A."/>
            <person name="Andreopoulos B."/>
            <person name="Baker S."/>
            <person name="Barry K."/>
            <person name="Bills G."/>
            <person name="Bluhm B."/>
            <person name="Cannon C."/>
            <person name="Castanera R."/>
            <person name="Culley D."/>
            <person name="Daum C."/>
            <person name="Ezra D."/>
            <person name="Gonzalez J."/>
            <person name="Henrissat B."/>
            <person name="Kuo A."/>
            <person name="Liang C."/>
            <person name="Lipzen A."/>
            <person name="Lutzoni F."/>
            <person name="Magnuson J."/>
            <person name="Mondo S."/>
            <person name="Nolan M."/>
            <person name="Ohm R."/>
            <person name="Pangilinan J."/>
            <person name="Park H.-J."/>
            <person name="Ramirez L."/>
            <person name="Alfaro M."/>
            <person name="Sun H."/>
            <person name="Tritt A."/>
            <person name="Yoshinaga Y."/>
            <person name="Zwiers L.-H."/>
            <person name="Turgeon B."/>
            <person name="Goodwin S."/>
            <person name="Spatafora J."/>
            <person name="Crous P."/>
            <person name="Grigoriev I."/>
        </authorList>
    </citation>
    <scope>NUCLEOTIDE SEQUENCE</scope>
    <source>
        <strain evidence="2">CBS 116435</strain>
    </source>
</reference>
<protein>
    <submittedName>
        <fullName evidence="2">Uncharacterized protein</fullName>
    </submittedName>
</protein>
<keyword evidence="3" id="KW-1185">Reference proteome</keyword>
<accession>A0A9P4Q9Q0</accession>